<keyword evidence="2" id="KW-1185">Reference proteome</keyword>
<sequence>MLSLLSPNISIWSLATRRVFPIWKPYPNKLKSQIINTKVASGSSSIKKHDYSQYSYKIAKSQHFVEHIQTF</sequence>
<accession>A0ACC0T156</accession>
<evidence type="ECO:0000313" key="1">
    <source>
        <dbReference type="EMBL" id="KAI9395123.1"/>
    </source>
</evidence>
<gene>
    <name evidence="1" type="ORF">POPTR_005G189150v4</name>
</gene>
<organism evidence="1 2">
    <name type="scientific">Populus trichocarpa</name>
    <name type="common">Western balsam poplar</name>
    <name type="synonym">Populus balsamifera subsp. trichocarpa</name>
    <dbReference type="NCBI Taxonomy" id="3694"/>
    <lineage>
        <taxon>Eukaryota</taxon>
        <taxon>Viridiplantae</taxon>
        <taxon>Streptophyta</taxon>
        <taxon>Embryophyta</taxon>
        <taxon>Tracheophyta</taxon>
        <taxon>Spermatophyta</taxon>
        <taxon>Magnoliopsida</taxon>
        <taxon>eudicotyledons</taxon>
        <taxon>Gunneridae</taxon>
        <taxon>Pentapetalae</taxon>
        <taxon>rosids</taxon>
        <taxon>fabids</taxon>
        <taxon>Malpighiales</taxon>
        <taxon>Salicaceae</taxon>
        <taxon>Saliceae</taxon>
        <taxon>Populus</taxon>
    </lineage>
</organism>
<dbReference type="EMBL" id="CM009294">
    <property type="protein sequence ID" value="KAI9395123.1"/>
    <property type="molecule type" value="Genomic_DNA"/>
</dbReference>
<protein>
    <submittedName>
        <fullName evidence="1">Uncharacterized protein</fullName>
    </submittedName>
</protein>
<dbReference type="Proteomes" id="UP000006729">
    <property type="component" value="Chromosome 5"/>
</dbReference>
<evidence type="ECO:0000313" key="2">
    <source>
        <dbReference type="Proteomes" id="UP000006729"/>
    </source>
</evidence>
<name>A0ACC0T156_POPTR</name>
<reference evidence="1 2" key="1">
    <citation type="journal article" date="2006" name="Science">
        <title>The genome of black cottonwood, Populus trichocarpa (Torr. &amp; Gray).</title>
        <authorList>
            <person name="Tuskan G.A."/>
            <person name="Difazio S."/>
            <person name="Jansson S."/>
            <person name="Bohlmann J."/>
            <person name="Grigoriev I."/>
            <person name="Hellsten U."/>
            <person name="Putnam N."/>
            <person name="Ralph S."/>
            <person name="Rombauts S."/>
            <person name="Salamov A."/>
            <person name="Schein J."/>
            <person name="Sterck L."/>
            <person name="Aerts A."/>
            <person name="Bhalerao R.R."/>
            <person name="Bhalerao R.P."/>
            <person name="Blaudez D."/>
            <person name="Boerjan W."/>
            <person name="Brun A."/>
            <person name="Brunner A."/>
            <person name="Busov V."/>
            <person name="Campbell M."/>
            <person name="Carlson J."/>
            <person name="Chalot M."/>
            <person name="Chapman J."/>
            <person name="Chen G.L."/>
            <person name="Cooper D."/>
            <person name="Coutinho P.M."/>
            <person name="Couturier J."/>
            <person name="Covert S."/>
            <person name="Cronk Q."/>
            <person name="Cunningham R."/>
            <person name="Davis J."/>
            <person name="Degroeve S."/>
            <person name="Dejardin A."/>
            <person name="Depamphilis C."/>
            <person name="Detter J."/>
            <person name="Dirks B."/>
            <person name="Dubchak I."/>
            <person name="Duplessis S."/>
            <person name="Ehlting J."/>
            <person name="Ellis B."/>
            <person name="Gendler K."/>
            <person name="Goodstein D."/>
            <person name="Gribskov M."/>
            <person name="Grimwood J."/>
            <person name="Groover A."/>
            <person name="Gunter L."/>
            <person name="Hamberger B."/>
            <person name="Heinze B."/>
            <person name="Helariutta Y."/>
            <person name="Henrissat B."/>
            <person name="Holligan D."/>
            <person name="Holt R."/>
            <person name="Huang W."/>
            <person name="Islam-Faridi N."/>
            <person name="Jones S."/>
            <person name="Jones-Rhoades M."/>
            <person name="Jorgensen R."/>
            <person name="Joshi C."/>
            <person name="Kangasjarvi J."/>
            <person name="Karlsson J."/>
            <person name="Kelleher C."/>
            <person name="Kirkpatrick R."/>
            <person name="Kirst M."/>
            <person name="Kohler A."/>
            <person name="Kalluri U."/>
            <person name="Larimer F."/>
            <person name="Leebens-Mack J."/>
            <person name="Leple J.C."/>
            <person name="Locascio P."/>
            <person name="Lou Y."/>
            <person name="Lucas S."/>
            <person name="Martin F."/>
            <person name="Montanini B."/>
            <person name="Napoli C."/>
            <person name="Nelson D.R."/>
            <person name="Nelson C."/>
            <person name="Nieminen K."/>
            <person name="Nilsson O."/>
            <person name="Pereda V."/>
            <person name="Peter G."/>
            <person name="Philippe R."/>
            <person name="Pilate G."/>
            <person name="Poliakov A."/>
            <person name="Razumovskaya J."/>
            <person name="Richardson P."/>
            <person name="Rinaldi C."/>
            <person name="Ritland K."/>
            <person name="Rouze P."/>
            <person name="Ryaboy D."/>
            <person name="Schmutz J."/>
            <person name="Schrader J."/>
            <person name="Segerman B."/>
            <person name="Shin H."/>
            <person name="Siddiqui A."/>
            <person name="Sterky F."/>
            <person name="Terry A."/>
            <person name="Tsai C.J."/>
            <person name="Uberbacher E."/>
            <person name="Unneberg P."/>
            <person name="Vahala J."/>
            <person name="Wall K."/>
            <person name="Wessler S."/>
            <person name="Yang G."/>
            <person name="Yin T."/>
            <person name="Douglas C."/>
            <person name="Marra M."/>
            <person name="Sandberg G."/>
            <person name="Van de Peer Y."/>
            <person name="Rokhsar D."/>
        </authorList>
    </citation>
    <scope>NUCLEOTIDE SEQUENCE [LARGE SCALE GENOMIC DNA]</scope>
    <source>
        <strain evidence="2">cv. Nisqually</strain>
    </source>
</reference>
<proteinExistence type="predicted"/>
<comment type="caution">
    <text evidence="1">The sequence shown here is derived from an EMBL/GenBank/DDBJ whole genome shotgun (WGS) entry which is preliminary data.</text>
</comment>